<keyword evidence="2" id="KW-1133">Transmembrane helix</keyword>
<feature type="transmembrane region" description="Helical" evidence="2">
    <location>
        <begin position="264"/>
        <end position="285"/>
    </location>
</feature>
<evidence type="ECO:0000313" key="4">
    <source>
        <dbReference type="Proteomes" id="UP001275084"/>
    </source>
</evidence>
<dbReference type="Proteomes" id="UP001275084">
    <property type="component" value="Unassembled WGS sequence"/>
</dbReference>
<comment type="caution">
    <text evidence="3">The sequence shown here is derived from an EMBL/GenBank/DDBJ whole genome shotgun (WGS) entry which is preliminary data.</text>
</comment>
<accession>A0AAJ0HCL8</accession>
<dbReference type="EMBL" id="JAUIQD010000006">
    <property type="protein sequence ID" value="KAK3347123.1"/>
    <property type="molecule type" value="Genomic_DNA"/>
</dbReference>
<dbReference type="AlphaFoldDB" id="A0AAJ0HCL8"/>
<proteinExistence type="predicted"/>
<reference evidence="3" key="2">
    <citation type="submission" date="2023-06" db="EMBL/GenBank/DDBJ databases">
        <authorList>
            <consortium name="Lawrence Berkeley National Laboratory"/>
            <person name="Haridas S."/>
            <person name="Hensen N."/>
            <person name="Bonometti L."/>
            <person name="Westerberg I."/>
            <person name="Brannstrom I.O."/>
            <person name="Guillou S."/>
            <person name="Cros-Aarteil S."/>
            <person name="Calhoun S."/>
            <person name="Kuo A."/>
            <person name="Mondo S."/>
            <person name="Pangilinan J."/>
            <person name="Riley R."/>
            <person name="Labutti K."/>
            <person name="Andreopoulos B."/>
            <person name="Lipzen A."/>
            <person name="Chen C."/>
            <person name="Yanf M."/>
            <person name="Daum C."/>
            <person name="Ng V."/>
            <person name="Clum A."/>
            <person name="Steindorff A."/>
            <person name="Ohm R."/>
            <person name="Martin F."/>
            <person name="Silar P."/>
            <person name="Natvig D."/>
            <person name="Lalanne C."/>
            <person name="Gautier V."/>
            <person name="Ament-Velasquez S.L."/>
            <person name="Kruys A."/>
            <person name="Hutchinson M.I."/>
            <person name="Powell A.J."/>
            <person name="Barry K."/>
            <person name="Miller A.N."/>
            <person name="Grigoriev I.V."/>
            <person name="Debuchy R."/>
            <person name="Gladieux P."/>
            <person name="Thoren M.H."/>
            <person name="Johannesson H."/>
        </authorList>
    </citation>
    <scope>NUCLEOTIDE SEQUENCE</scope>
    <source>
        <strain evidence="3">CBS 955.72</strain>
    </source>
</reference>
<protein>
    <recommendedName>
        <fullName evidence="5">Mid2 domain-containing protein</fullName>
    </recommendedName>
</protein>
<evidence type="ECO:0008006" key="5">
    <source>
        <dbReference type="Google" id="ProtNLM"/>
    </source>
</evidence>
<organism evidence="3 4">
    <name type="scientific">Lasiosphaeria hispida</name>
    <dbReference type="NCBI Taxonomy" id="260671"/>
    <lineage>
        <taxon>Eukaryota</taxon>
        <taxon>Fungi</taxon>
        <taxon>Dikarya</taxon>
        <taxon>Ascomycota</taxon>
        <taxon>Pezizomycotina</taxon>
        <taxon>Sordariomycetes</taxon>
        <taxon>Sordariomycetidae</taxon>
        <taxon>Sordariales</taxon>
        <taxon>Lasiosphaeriaceae</taxon>
        <taxon>Lasiosphaeria</taxon>
    </lineage>
</organism>
<evidence type="ECO:0000256" key="1">
    <source>
        <dbReference type="SAM" id="MobiDB-lite"/>
    </source>
</evidence>
<evidence type="ECO:0000313" key="3">
    <source>
        <dbReference type="EMBL" id="KAK3347123.1"/>
    </source>
</evidence>
<evidence type="ECO:0000256" key="2">
    <source>
        <dbReference type="SAM" id="Phobius"/>
    </source>
</evidence>
<sequence length="347" mass="37095">MRQASSQPHDDNLWCMRTNRGGKDAAQFAPRHYYLLNQKALVCHRSHIPSVFLFFPFTLFLQVRHPIVAVTMAAIRFLASISALGLAGIAESANCYKVDGKLQDAKYGWKPCNPDAAASSCCSAIDYCLDNGLCLNAGVVNNYITVQGCTDPTWGGSCRKYCAGSMDSNGYVGITICDGSNNACCGDKGTCCSGETFPLPFFTNLKHPPKSESTGQGSTTTTPLALPTSSGTGSPSQTSKTSSPGVPTSSDPAAAANSDQVLKVGLGVGLPLGLLLLAIIAYLIWDLRKRKAVAGDMKSKAYQTPDNVNVVLAQQMATPRYQEHPQRYLSELPVESERRELGLSPRG</sequence>
<feature type="compositionally biased region" description="Low complexity" evidence="1">
    <location>
        <begin position="213"/>
        <end position="245"/>
    </location>
</feature>
<keyword evidence="4" id="KW-1185">Reference proteome</keyword>
<keyword evidence="2" id="KW-0812">Transmembrane</keyword>
<keyword evidence="2" id="KW-0472">Membrane</keyword>
<reference evidence="3" key="1">
    <citation type="journal article" date="2023" name="Mol. Phylogenet. Evol.">
        <title>Genome-scale phylogeny and comparative genomics of the fungal order Sordariales.</title>
        <authorList>
            <person name="Hensen N."/>
            <person name="Bonometti L."/>
            <person name="Westerberg I."/>
            <person name="Brannstrom I.O."/>
            <person name="Guillou S."/>
            <person name="Cros-Aarteil S."/>
            <person name="Calhoun S."/>
            <person name="Haridas S."/>
            <person name="Kuo A."/>
            <person name="Mondo S."/>
            <person name="Pangilinan J."/>
            <person name="Riley R."/>
            <person name="LaButti K."/>
            <person name="Andreopoulos B."/>
            <person name="Lipzen A."/>
            <person name="Chen C."/>
            <person name="Yan M."/>
            <person name="Daum C."/>
            <person name="Ng V."/>
            <person name="Clum A."/>
            <person name="Steindorff A."/>
            <person name="Ohm R.A."/>
            <person name="Martin F."/>
            <person name="Silar P."/>
            <person name="Natvig D.O."/>
            <person name="Lalanne C."/>
            <person name="Gautier V."/>
            <person name="Ament-Velasquez S.L."/>
            <person name="Kruys A."/>
            <person name="Hutchinson M.I."/>
            <person name="Powell A.J."/>
            <person name="Barry K."/>
            <person name="Miller A.N."/>
            <person name="Grigoriev I.V."/>
            <person name="Debuchy R."/>
            <person name="Gladieux P."/>
            <person name="Hiltunen Thoren M."/>
            <person name="Johannesson H."/>
        </authorList>
    </citation>
    <scope>NUCLEOTIDE SEQUENCE</scope>
    <source>
        <strain evidence="3">CBS 955.72</strain>
    </source>
</reference>
<name>A0AAJ0HCL8_9PEZI</name>
<feature type="region of interest" description="Disordered" evidence="1">
    <location>
        <begin position="208"/>
        <end position="254"/>
    </location>
</feature>
<gene>
    <name evidence="3" type="ORF">B0T25DRAFT_294731</name>
</gene>